<evidence type="ECO:0000313" key="2">
    <source>
        <dbReference type="EMBL" id="MXQ80736.1"/>
    </source>
</evidence>
<dbReference type="EMBL" id="VBQZ03000005">
    <property type="protein sequence ID" value="MXQ80736.1"/>
    <property type="molecule type" value="Genomic_DNA"/>
</dbReference>
<evidence type="ECO:0000313" key="3">
    <source>
        <dbReference type="Proteomes" id="UP000322234"/>
    </source>
</evidence>
<feature type="region of interest" description="Disordered" evidence="1">
    <location>
        <begin position="60"/>
        <end position="90"/>
    </location>
</feature>
<reference evidence="2" key="1">
    <citation type="submission" date="2019-10" db="EMBL/GenBank/DDBJ databases">
        <title>The sequence and de novo assembly of the wild yak genome.</title>
        <authorList>
            <person name="Liu Y."/>
        </authorList>
    </citation>
    <scope>NUCLEOTIDE SEQUENCE [LARGE SCALE GENOMIC DNA]</scope>
    <source>
        <strain evidence="2">WY2019</strain>
    </source>
</reference>
<comment type="caution">
    <text evidence="2">The sequence shown here is derived from an EMBL/GenBank/DDBJ whole genome shotgun (WGS) entry which is preliminary data.</text>
</comment>
<sequence>MLWTCNRGCLEKGASYRLQGPVDPRTPVGIASLTWERESGLGSNGSLVIRTNIIKRYGFTGTSRRSGAHSEVSRQQMNCEREQLRTQDSK</sequence>
<gene>
    <name evidence="2" type="ORF">E5288_WYG009007</name>
</gene>
<dbReference type="Proteomes" id="UP000322234">
    <property type="component" value="Unassembled WGS sequence"/>
</dbReference>
<accession>A0A6B0QWR2</accession>
<evidence type="ECO:0000256" key="1">
    <source>
        <dbReference type="SAM" id="MobiDB-lite"/>
    </source>
</evidence>
<protein>
    <submittedName>
        <fullName evidence="2">Uncharacterized protein</fullName>
    </submittedName>
</protein>
<name>A0A6B0QWR2_9CETA</name>
<dbReference type="AlphaFoldDB" id="A0A6B0QWR2"/>
<feature type="compositionally biased region" description="Basic and acidic residues" evidence="1">
    <location>
        <begin position="79"/>
        <end position="90"/>
    </location>
</feature>
<keyword evidence="3" id="KW-1185">Reference proteome</keyword>
<organism evidence="2 3">
    <name type="scientific">Bos mutus</name>
    <name type="common">wild yak</name>
    <dbReference type="NCBI Taxonomy" id="72004"/>
    <lineage>
        <taxon>Eukaryota</taxon>
        <taxon>Metazoa</taxon>
        <taxon>Chordata</taxon>
        <taxon>Craniata</taxon>
        <taxon>Vertebrata</taxon>
        <taxon>Euteleostomi</taxon>
        <taxon>Mammalia</taxon>
        <taxon>Eutheria</taxon>
        <taxon>Laurasiatheria</taxon>
        <taxon>Artiodactyla</taxon>
        <taxon>Ruminantia</taxon>
        <taxon>Pecora</taxon>
        <taxon>Bovidae</taxon>
        <taxon>Bovinae</taxon>
        <taxon>Bos</taxon>
    </lineage>
</organism>
<proteinExistence type="predicted"/>